<accession>E4U4R1</accession>
<dbReference type="STRING" id="670487.Ocepr_1675"/>
<reference evidence="1 2" key="2">
    <citation type="journal article" date="2011" name="Stand. Genomic Sci.">
        <title>Complete genome sequence of Oceanithermus profundus type strain (506).</title>
        <authorList>
            <person name="Pati A."/>
            <person name="Zhang X."/>
            <person name="Lapidus A."/>
            <person name="Nolan M."/>
            <person name="Lucas S."/>
            <person name="Del Rio T.G."/>
            <person name="Tice H."/>
            <person name="Cheng J.F."/>
            <person name="Tapia R."/>
            <person name="Han C."/>
            <person name="Goodwin L."/>
            <person name="Pitluck S."/>
            <person name="Liolios K."/>
            <person name="Pagani I."/>
            <person name="Ivanova N."/>
            <person name="Mavromatis K."/>
            <person name="Chen A."/>
            <person name="Palaniappan K."/>
            <person name="Hauser L."/>
            <person name="Jeffries C.D."/>
            <person name="Brambilla E.M."/>
            <person name="Rohl A."/>
            <person name="Mwirichia R."/>
            <person name="Rohde M."/>
            <person name="Tindall B.J."/>
            <person name="Sikorski J."/>
            <person name="Wirth R."/>
            <person name="Goker M."/>
            <person name="Woyke T."/>
            <person name="Detter J.C."/>
            <person name="Bristow J."/>
            <person name="Eisen J.A."/>
            <person name="Markowitz V."/>
            <person name="Hugenholtz P."/>
            <person name="Kyrpides N.C."/>
            <person name="Klenk H.P."/>
            <person name="Land M."/>
        </authorList>
    </citation>
    <scope>NUCLEOTIDE SEQUENCE [LARGE SCALE GENOMIC DNA]</scope>
    <source>
        <strain evidence="2">DSM 14977 / NBRC 100410 / VKM B-2274 / 506</strain>
    </source>
</reference>
<gene>
    <name evidence="1" type="ordered locus">Ocepr_1675</name>
</gene>
<dbReference type="KEGG" id="opr:Ocepr_1675"/>
<keyword evidence="2" id="KW-1185">Reference proteome</keyword>
<dbReference type="EMBL" id="CP002361">
    <property type="protein sequence ID" value="ADR37128.1"/>
    <property type="molecule type" value="Genomic_DNA"/>
</dbReference>
<proteinExistence type="predicted"/>
<sequence>MDAKEALLAFLDDPDALTLSELAEAFEAWPPAAALQKLAARAVFLEDERLDRLLEQACAEARRLLEGLEAGSFVPPS</sequence>
<dbReference type="Proteomes" id="UP000008722">
    <property type="component" value="Chromosome"/>
</dbReference>
<evidence type="ECO:0000313" key="2">
    <source>
        <dbReference type="Proteomes" id="UP000008722"/>
    </source>
</evidence>
<evidence type="ECO:0000313" key="1">
    <source>
        <dbReference type="EMBL" id="ADR37128.1"/>
    </source>
</evidence>
<reference evidence="2" key="1">
    <citation type="submission" date="2010-11" db="EMBL/GenBank/DDBJ databases">
        <title>The complete sequence of chromosome of Oceanithermus profundus DSM 14977.</title>
        <authorList>
            <consortium name="US DOE Joint Genome Institute (JGI-PGF)"/>
            <person name="Lucas S."/>
            <person name="Copeland A."/>
            <person name="Lapidus A."/>
            <person name="Bruce D."/>
            <person name="Goodwin L."/>
            <person name="Pitluck S."/>
            <person name="Kyrpides N."/>
            <person name="Mavromatis K."/>
            <person name="Pagani I."/>
            <person name="Ivanova N."/>
            <person name="Zhang X."/>
            <person name="Brettin T."/>
            <person name="Detter J.C."/>
            <person name="Tapia R."/>
            <person name="Han C."/>
            <person name="Land M."/>
            <person name="Hauser L."/>
            <person name="Markowitz V."/>
            <person name="Cheng J.-F."/>
            <person name="Hugenholtz P."/>
            <person name="Woyke T."/>
            <person name="Wu D."/>
            <person name="Tindall B."/>
            <person name="Faehnrich R."/>
            <person name="Brambilla E."/>
            <person name="Klenk H.-P."/>
            <person name="Eisen J.A."/>
        </authorList>
    </citation>
    <scope>NUCLEOTIDE SEQUENCE [LARGE SCALE GENOMIC DNA]</scope>
    <source>
        <strain evidence="2">DSM 14977 / NBRC 100410 / VKM B-2274 / 506</strain>
    </source>
</reference>
<dbReference type="HOGENOM" id="CLU_2700401_0_0_0"/>
<protein>
    <submittedName>
        <fullName evidence="1">Uncharacterized protein</fullName>
    </submittedName>
</protein>
<name>E4U4R1_OCEP5</name>
<dbReference type="RefSeq" id="WP_013458298.1">
    <property type="nucleotide sequence ID" value="NC_014761.1"/>
</dbReference>
<organism evidence="1 2">
    <name type="scientific">Oceanithermus profundus (strain DSM 14977 / NBRC 100410 / VKM B-2274 / 506)</name>
    <dbReference type="NCBI Taxonomy" id="670487"/>
    <lineage>
        <taxon>Bacteria</taxon>
        <taxon>Thermotogati</taxon>
        <taxon>Deinococcota</taxon>
        <taxon>Deinococci</taxon>
        <taxon>Thermales</taxon>
        <taxon>Thermaceae</taxon>
        <taxon>Oceanithermus</taxon>
    </lineage>
</organism>
<dbReference type="AlphaFoldDB" id="E4U4R1"/>